<protein>
    <recommendedName>
        <fullName evidence="5">Ribonuclease VapC</fullName>
        <shortName evidence="5">RNase VapC</shortName>
        <ecNumber evidence="5">3.1.-.-</ecNumber>
    </recommendedName>
    <alternativeName>
        <fullName evidence="5">Toxin VapC</fullName>
    </alternativeName>
</protein>
<dbReference type="EC" id="3.1.-.-" evidence="5"/>
<keyword evidence="5" id="KW-0800">Toxin</keyword>
<evidence type="ECO:0000256" key="1">
    <source>
        <dbReference type="ARBA" id="ARBA00022649"/>
    </source>
</evidence>
<keyword evidence="1 5" id="KW-1277">Toxin-antitoxin system</keyword>
<evidence type="ECO:0000256" key="3">
    <source>
        <dbReference type="ARBA" id="ARBA00022723"/>
    </source>
</evidence>
<comment type="caution">
    <text evidence="7">The sequence shown here is derived from an EMBL/GenBank/DDBJ whole genome shotgun (WGS) entry which is preliminary data.</text>
</comment>
<dbReference type="AlphaFoldDB" id="A0A8J7Z7F7"/>
<reference evidence="7" key="1">
    <citation type="submission" date="2019-12" db="EMBL/GenBank/DDBJ databases">
        <title>High-Quality draft genome sequences of three cyanobacteria isolated from the limestone walls of the Old Cathedral of Coimbra.</title>
        <authorList>
            <person name="Tiago I."/>
            <person name="Soares F."/>
            <person name="Portugal A."/>
        </authorList>
    </citation>
    <scope>NUCLEOTIDE SEQUENCE</scope>
    <source>
        <strain evidence="7">A</strain>
    </source>
</reference>
<dbReference type="GO" id="GO:0000287">
    <property type="term" value="F:magnesium ion binding"/>
    <property type="evidence" value="ECO:0007669"/>
    <property type="project" value="UniProtKB-UniRule"/>
</dbReference>
<keyword evidence="3 5" id="KW-0479">Metal-binding</keyword>
<dbReference type="GO" id="GO:0004540">
    <property type="term" value="F:RNA nuclease activity"/>
    <property type="evidence" value="ECO:0007669"/>
    <property type="project" value="InterPro"/>
</dbReference>
<evidence type="ECO:0000259" key="6">
    <source>
        <dbReference type="Pfam" id="PF01850"/>
    </source>
</evidence>
<feature type="binding site" evidence="5">
    <location>
        <position position="6"/>
    </location>
    <ligand>
        <name>Mg(2+)</name>
        <dbReference type="ChEBI" id="CHEBI:18420"/>
    </ligand>
</feature>
<dbReference type="GO" id="GO:0016787">
    <property type="term" value="F:hydrolase activity"/>
    <property type="evidence" value="ECO:0007669"/>
    <property type="project" value="UniProtKB-KW"/>
</dbReference>
<dbReference type="Gene3D" id="3.40.50.1010">
    <property type="entry name" value="5'-nuclease"/>
    <property type="match status" value="1"/>
</dbReference>
<dbReference type="SUPFAM" id="SSF88723">
    <property type="entry name" value="PIN domain-like"/>
    <property type="match status" value="1"/>
</dbReference>
<evidence type="ECO:0000256" key="2">
    <source>
        <dbReference type="ARBA" id="ARBA00022722"/>
    </source>
</evidence>
<comment type="similarity">
    <text evidence="5">Belongs to the PINc/VapC protein family.</text>
</comment>
<proteinExistence type="inferred from homology"/>
<accession>A0A8J7Z7F7</accession>
<dbReference type="EMBL" id="WVIE01000005">
    <property type="protein sequence ID" value="NDJ16905.1"/>
    <property type="molecule type" value="Genomic_DNA"/>
</dbReference>
<dbReference type="InterPro" id="IPR022907">
    <property type="entry name" value="VapC_family"/>
</dbReference>
<keyword evidence="4 5" id="KW-0378">Hydrolase</keyword>
<keyword evidence="8" id="KW-1185">Reference proteome</keyword>
<dbReference type="HAMAP" id="MF_00265">
    <property type="entry name" value="VapC_Nob1"/>
    <property type="match status" value="1"/>
</dbReference>
<dbReference type="InterPro" id="IPR002716">
    <property type="entry name" value="PIN_dom"/>
</dbReference>
<comment type="cofactor">
    <cofactor evidence="5">
        <name>Mg(2+)</name>
        <dbReference type="ChEBI" id="CHEBI:18420"/>
    </cofactor>
</comment>
<evidence type="ECO:0000313" key="8">
    <source>
        <dbReference type="Proteomes" id="UP000646053"/>
    </source>
</evidence>
<organism evidence="7 8">
    <name type="scientific">Myxacorys almedinensis A</name>
    <dbReference type="NCBI Taxonomy" id="2690445"/>
    <lineage>
        <taxon>Bacteria</taxon>
        <taxon>Bacillati</taxon>
        <taxon>Cyanobacteriota</taxon>
        <taxon>Cyanophyceae</taxon>
        <taxon>Leptolyngbyales</taxon>
        <taxon>Leptolyngbyaceae</taxon>
        <taxon>Myxacorys</taxon>
        <taxon>Myxacorys almedinensis</taxon>
    </lineage>
</organism>
<dbReference type="Pfam" id="PF01850">
    <property type="entry name" value="PIN"/>
    <property type="match status" value="1"/>
</dbReference>
<dbReference type="RefSeq" id="WP_162422409.1">
    <property type="nucleotide sequence ID" value="NZ_WVIE01000005.1"/>
</dbReference>
<gene>
    <name evidence="5" type="primary">vapC</name>
    <name evidence="7" type="ORF">GS601_06320</name>
</gene>
<name>A0A8J7Z7F7_9CYAN</name>
<feature type="binding site" evidence="5">
    <location>
        <position position="114"/>
    </location>
    <ligand>
        <name>Mg(2+)</name>
        <dbReference type="ChEBI" id="CHEBI:18420"/>
    </ligand>
</feature>
<comment type="function">
    <text evidence="5">Toxic component of a toxin-antitoxin (TA) system. An RNase.</text>
</comment>
<feature type="domain" description="PIN" evidence="6">
    <location>
        <begin position="4"/>
        <end position="140"/>
    </location>
</feature>
<evidence type="ECO:0000313" key="7">
    <source>
        <dbReference type="EMBL" id="NDJ16905.1"/>
    </source>
</evidence>
<evidence type="ECO:0000256" key="4">
    <source>
        <dbReference type="ARBA" id="ARBA00022801"/>
    </source>
</evidence>
<dbReference type="InterPro" id="IPR029060">
    <property type="entry name" value="PIN-like_dom_sf"/>
</dbReference>
<dbReference type="Proteomes" id="UP000646053">
    <property type="component" value="Unassembled WGS sequence"/>
</dbReference>
<sequence length="152" mass="16761">MNVLYDTSVLIAALLIEHENHDLALSRLEMAHQGVVKGYVSTHTLAELYSVMTRLPPPLRVLPDEAEVATLAVSAEQRADLLDYLEPVPLFADEYQQAIRRVVTLKLVGGGIFDAVIAQAALKAKVEQLLTFNPKDFIRLEDEVASIVQVPS</sequence>
<keyword evidence="2 5" id="KW-0540">Nuclease</keyword>
<keyword evidence="5" id="KW-0460">Magnesium</keyword>
<evidence type="ECO:0000256" key="5">
    <source>
        <dbReference type="HAMAP-Rule" id="MF_00265"/>
    </source>
</evidence>
<dbReference type="GO" id="GO:0090729">
    <property type="term" value="F:toxin activity"/>
    <property type="evidence" value="ECO:0007669"/>
    <property type="project" value="UniProtKB-KW"/>
</dbReference>